<feature type="domain" description="Type I restriction modification DNA specificity" evidence="4">
    <location>
        <begin position="28"/>
        <end position="184"/>
    </location>
</feature>
<gene>
    <name evidence="5" type="ORF">ACFQHR_10665</name>
</gene>
<dbReference type="InterPro" id="IPR000055">
    <property type="entry name" value="Restrct_endonuc_typeI_TRD"/>
</dbReference>
<dbReference type="PANTHER" id="PTHR43140">
    <property type="entry name" value="TYPE-1 RESTRICTION ENZYME ECOKI SPECIFICITY PROTEIN"/>
    <property type="match status" value="1"/>
</dbReference>
<evidence type="ECO:0000313" key="5">
    <source>
        <dbReference type="EMBL" id="MFC6998089.1"/>
    </source>
</evidence>
<evidence type="ECO:0000313" key="6">
    <source>
        <dbReference type="Proteomes" id="UP001596405"/>
    </source>
</evidence>
<evidence type="ECO:0000256" key="2">
    <source>
        <dbReference type="ARBA" id="ARBA00022747"/>
    </source>
</evidence>
<dbReference type="SUPFAM" id="SSF116734">
    <property type="entry name" value="DNA methylase specificity domain"/>
    <property type="match status" value="2"/>
</dbReference>
<sequence>MEAIAEEVQVIKYPAYKDSGEDWIGEIPEHWEIIKLKLIFKEKKIKHNPELNCGSISFGKVVVKNDEKIPLSTKASYQEVLKGEFLINPLNLNYDLISLRIALSEINVVVSSGYIVLNNIIDINKDYFKYLLHRYDVAYMKLLGSGVRQTINFNHIANSLLLFPPQEEQTAISQFLDRKTAQIDKAIGIKEKQIELLKERKQVLLQNAVIRGLNPDAPMKDSGVEWIGEIPAHWKVLYNRRLFRENSRKITNSYELPLSLSQVDGVIPSETMKERSLSPAHRDNFKLCMPRDLVVNRFKGHLGVFFESKYRGIVTFHYGVFEPEVGVNTKYYELLFHTEIYKTVYAGASNGMTIGLQNLSNQNFYDIKSITPPLDEQNEIVAYSDLITIKTNNAIAKIEKEIEKLKEYKASLINSAVTGKIKVY</sequence>
<keyword evidence="2" id="KW-0680">Restriction system</keyword>
<comment type="similarity">
    <text evidence="1">Belongs to the type-I restriction system S methylase family.</text>
</comment>
<dbReference type="Gene3D" id="1.10.287.1120">
    <property type="entry name" value="Bipartite methylase S protein"/>
    <property type="match status" value="1"/>
</dbReference>
<dbReference type="PANTHER" id="PTHR43140:SF1">
    <property type="entry name" value="TYPE I RESTRICTION ENZYME ECOKI SPECIFICITY SUBUNIT"/>
    <property type="match status" value="1"/>
</dbReference>
<reference evidence="6" key="1">
    <citation type="journal article" date="2019" name="Int. J. Syst. Evol. Microbiol.">
        <title>The Global Catalogue of Microorganisms (GCM) 10K type strain sequencing project: providing services to taxonomists for standard genome sequencing and annotation.</title>
        <authorList>
            <consortium name="The Broad Institute Genomics Platform"/>
            <consortium name="The Broad Institute Genome Sequencing Center for Infectious Disease"/>
            <person name="Wu L."/>
            <person name="Ma J."/>
        </authorList>
    </citation>
    <scope>NUCLEOTIDE SEQUENCE [LARGE SCALE GENOMIC DNA]</scope>
    <source>
        <strain evidence="6">CGMCC 4.7393</strain>
    </source>
</reference>
<name>A0ABW2DJT6_9BACT</name>
<evidence type="ECO:0000256" key="1">
    <source>
        <dbReference type="ARBA" id="ARBA00010923"/>
    </source>
</evidence>
<comment type="caution">
    <text evidence="5">The sequence shown here is derived from an EMBL/GenBank/DDBJ whole genome shotgun (WGS) entry which is preliminary data.</text>
</comment>
<keyword evidence="5" id="KW-0255">Endonuclease</keyword>
<keyword evidence="5" id="KW-0378">Hydrolase</keyword>
<dbReference type="InterPro" id="IPR051212">
    <property type="entry name" value="Type-I_RE_S_subunit"/>
</dbReference>
<protein>
    <submittedName>
        <fullName evidence="5">Restriction endonuclease subunit S</fullName>
    </submittedName>
</protein>
<dbReference type="Pfam" id="PF01420">
    <property type="entry name" value="Methylase_S"/>
    <property type="match status" value="1"/>
</dbReference>
<dbReference type="GO" id="GO:0004519">
    <property type="term" value="F:endonuclease activity"/>
    <property type="evidence" value="ECO:0007669"/>
    <property type="project" value="UniProtKB-KW"/>
</dbReference>
<dbReference type="RefSeq" id="WP_066621654.1">
    <property type="nucleotide sequence ID" value="NZ_JBHSYQ010000004.1"/>
</dbReference>
<keyword evidence="3" id="KW-0238">DNA-binding</keyword>
<accession>A0ABW2DJT6</accession>
<dbReference type="EMBL" id="JBHSYQ010000004">
    <property type="protein sequence ID" value="MFC6998089.1"/>
    <property type="molecule type" value="Genomic_DNA"/>
</dbReference>
<proteinExistence type="inferred from homology"/>
<evidence type="ECO:0000259" key="4">
    <source>
        <dbReference type="Pfam" id="PF01420"/>
    </source>
</evidence>
<dbReference type="Gene3D" id="3.90.220.20">
    <property type="entry name" value="DNA methylase specificity domains"/>
    <property type="match status" value="2"/>
</dbReference>
<organism evidence="5 6">
    <name type="scientific">Rufibacter roseus</name>
    <dbReference type="NCBI Taxonomy" id="1567108"/>
    <lineage>
        <taxon>Bacteria</taxon>
        <taxon>Pseudomonadati</taxon>
        <taxon>Bacteroidota</taxon>
        <taxon>Cytophagia</taxon>
        <taxon>Cytophagales</taxon>
        <taxon>Hymenobacteraceae</taxon>
        <taxon>Rufibacter</taxon>
    </lineage>
</organism>
<keyword evidence="5" id="KW-0540">Nuclease</keyword>
<evidence type="ECO:0000256" key="3">
    <source>
        <dbReference type="ARBA" id="ARBA00023125"/>
    </source>
</evidence>
<keyword evidence="6" id="KW-1185">Reference proteome</keyword>
<dbReference type="Proteomes" id="UP001596405">
    <property type="component" value="Unassembled WGS sequence"/>
</dbReference>
<dbReference type="InterPro" id="IPR044946">
    <property type="entry name" value="Restrct_endonuc_typeI_TRD_sf"/>
</dbReference>